<accession>A0A9D6Z3J3</accession>
<comment type="caution">
    <text evidence="1">The sequence shown here is derived from an EMBL/GenBank/DDBJ whole genome shotgun (WGS) entry which is preliminary data.</text>
</comment>
<name>A0A9D6Z3J3_9BACT</name>
<protein>
    <submittedName>
        <fullName evidence="1">Uncharacterized protein</fullName>
    </submittedName>
</protein>
<evidence type="ECO:0000313" key="1">
    <source>
        <dbReference type="EMBL" id="MBI5249959.1"/>
    </source>
</evidence>
<dbReference type="EMBL" id="JACRDE010000290">
    <property type="protein sequence ID" value="MBI5249959.1"/>
    <property type="molecule type" value="Genomic_DNA"/>
</dbReference>
<dbReference type="Gene3D" id="3.40.630.30">
    <property type="match status" value="1"/>
</dbReference>
<dbReference type="Proteomes" id="UP000807825">
    <property type="component" value="Unassembled WGS sequence"/>
</dbReference>
<evidence type="ECO:0000313" key="2">
    <source>
        <dbReference type="Proteomes" id="UP000807825"/>
    </source>
</evidence>
<dbReference type="InterPro" id="IPR016181">
    <property type="entry name" value="Acyl_CoA_acyltransferase"/>
</dbReference>
<dbReference type="AlphaFoldDB" id="A0A9D6Z3J3"/>
<organism evidence="1 2">
    <name type="scientific">Desulfomonile tiedjei</name>
    <dbReference type="NCBI Taxonomy" id="2358"/>
    <lineage>
        <taxon>Bacteria</taxon>
        <taxon>Pseudomonadati</taxon>
        <taxon>Thermodesulfobacteriota</taxon>
        <taxon>Desulfomonilia</taxon>
        <taxon>Desulfomonilales</taxon>
        <taxon>Desulfomonilaceae</taxon>
        <taxon>Desulfomonile</taxon>
    </lineage>
</organism>
<gene>
    <name evidence="1" type="ORF">HY912_10740</name>
</gene>
<reference evidence="1" key="1">
    <citation type="submission" date="2020-07" db="EMBL/GenBank/DDBJ databases">
        <title>Huge and variable diversity of episymbiotic CPR bacteria and DPANN archaea in groundwater ecosystems.</title>
        <authorList>
            <person name="He C.Y."/>
            <person name="Keren R."/>
            <person name="Whittaker M."/>
            <person name="Farag I.F."/>
            <person name="Doudna J."/>
            <person name="Cate J.H.D."/>
            <person name="Banfield J.F."/>
        </authorList>
    </citation>
    <scope>NUCLEOTIDE SEQUENCE</scope>
    <source>
        <strain evidence="1">NC_groundwater_1664_Pr3_B-0.1um_52_9</strain>
    </source>
</reference>
<proteinExistence type="predicted"/>
<dbReference type="SUPFAM" id="SSF55729">
    <property type="entry name" value="Acyl-CoA N-acyltransferases (Nat)"/>
    <property type="match status" value="1"/>
</dbReference>
<sequence length="64" mass="7331">MSIRPCNRNDLSFVADLHKTSLKDEVSLLTQSSPSILERFYLECLRDLNFLVNEEDGKINGFVV</sequence>